<evidence type="ECO:0000313" key="4">
    <source>
        <dbReference type="Proteomes" id="UP000219369"/>
    </source>
</evidence>
<organism evidence="3 4">
    <name type="scientific">Fusarium oxysporum</name>
    <name type="common">Fusarium vascular wilt</name>
    <dbReference type="NCBI Taxonomy" id="5507"/>
    <lineage>
        <taxon>Eukaryota</taxon>
        <taxon>Fungi</taxon>
        <taxon>Dikarya</taxon>
        <taxon>Ascomycota</taxon>
        <taxon>Pezizomycotina</taxon>
        <taxon>Sordariomycetes</taxon>
        <taxon>Hypocreomycetidae</taxon>
        <taxon>Hypocreales</taxon>
        <taxon>Nectriaceae</taxon>
        <taxon>Fusarium</taxon>
        <taxon>Fusarium oxysporum species complex</taxon>
    </lineage>
</organism>
<proteinExistence type="predicted"/>
<gene>
    <name evidence="3" type="ORF">FRV6_15409</name>
</gene>
<evidence type="ECO:0000256" key="2">
    <source>
        <dbReference type="SAM" id="SignalP"/>
    </source>
</evidence>
<keyword evidence="2" id="KW-0732">Signal</keyword>
<dbReference type="Proteomes" id="UP000219369">
    <property type="component" value="Unassembled WGS sequence"/>
</dbReference>
<feature type="transmembrane region" description="Helical" evidence="1">
    <location>
        <begin position="307"/>
        <end position="329"/>
    </location>
</feature>
<feature type="signal peptide" evidence="2">
    <location>
        <begin position="1"/>
        <end position="20"/>
    </location>
</feature>
<evidence type="ECO:0000256" key="1">
    <source>
        <dbReference type="SAM" id="Phobius"/>
    </source>
</evidence>
<accession>A0A2H3TZT8</accession>
<sequence>MLWNCISPLLLSLLRREVLADRPPNQSVCDYYAAQRYGESNSTTQLRLMQSIVAYAYAGGSSLPHAESNSTGIFNHGQFEGQNVYLRPWFDGSNATTNLNEQAVVVDWLDGGGTAPLIAFLNGSTATAEIKNGTNQYKLFSHWYYVFGKIYGCSHVKEFLETSFTPLTPAYVHKFMNLNQTHIGYFIDQFITASKYYGFSDTDAATLSTFMNARYNIRCSPPVDGQLYAICLAKDCPLAAPDAECDMYSSIPPYGVNNTAIPSGTGTTVLPTTLGSSVSSSSSLATTSGATSTAAASGSSSSLSGGAIAGIAIGAVVVSLLAVGAWMFFRHQQRAQAMSMPAPSQTGNGAAPAYSIEVNEACYRPDMSQIAEMESPQSPQRW</sequence>
<protein>
    <submittedName>
        <fullName evidence="3">Uncharacterized protein</fullName>
    </submittedName>
</protein>
<keyword evidence="1" id="KW-1133">Transmembrane helix</keyword>
<reference evidence="4" key="1">
    <citation type="submission" date="2016-09" db="EMBL/GenBank/DDBJ databases">
        <authorList>
            <person name="Guldener U."/>
        </authorList>
    </citation>
    <scope>NUCLEOTIDE SEQUENCE [LARGE SCALE GENOMIC DNA]</scope>
    <source>
        <strain evidence="4">V64-1</strain>
    </source>
</reference>
<dbReference type="OrthoDB" id="2110578at2759"/>
<keyword evidence="1" id="KW-0472">Membrane</keyword>
<feature type="chain" id="PRO_5013796656" evidence="2">
    <location>
        <begin position="21"/>
        <end position="382"/>
    </location>
</feature>
<dbReference type="AlphaFoldDB" id="A0A2H3TZT8"/>
<name>A0A2H3TZT8_FUSOX</name>
<evidence type="ECO:0000313" key="3">
    <source>
        <dbReference type="EMBL" id="SCO91281.1"/>
    </source>
</evidence>
<dbReference type="EMBL" id="FMJY01000010">
    <property type="protein sequence ID" value="SCO91281.1"/>
    <property type="molecule type" value="Genomic_DNA"/>
</dbReference>
<keyword evidence="1" id="KW-0812">Transmembrane</keyword>